<dbReference type="AlphaFoldDB" id="A0A5J4SK51"/>
<protein>
    <submittedName>
        <fullName evidence="1">Uncharacterized protein</fullName>
    </submittedName>
</protein>
<evidence type="ECO:0000313" key="1">
    <source>
        <dbReference type="EMBL" id="KAA6345731.1"/>
    </source>
</evidence>
<sequence length="369" mass="41318">MKCVLSHIFASMKRNVSVLLLSMLLASCQSTKQFGIDYMVPANVGFPPQLKRIAIVNNVNDTSGNLSLPVENTPTGTDESVKRTVHFDGIAGSVAESLAEHIAVANYFEEVLICDSALRTRDVLPRETALTQEEVKELTEDFGADAILALEDLWIESVNAVEFIPGQYMYCGTLDVTIRPKVNIYIPSRSTPVAIINAADSIFWKKYGKTRTSVVPVIPAEQMAKEIIDFAGGIPVKYLMPHWETANRYIYTGGSTEMRDAAVCAGNNQWEKACKLWEQAALSKRKRLQMYAALNMAVYNEMNDKIEDALMWAMKAKQLAREEEKIKDGTPINYVSHYYSIASYLSELQIREGNAGILNAQMERFKEEF</sequence>
<dbReference type="EMBL" id="SNRY01000158">
    <property type="protein sequence ID" value="KAA6345731.1"/>
    <property type="molecule type" value="Genomic_DNA"/>
</dbReference>
<dbReference type="PROSITE" id="PS51257">
    <property type="entry name" value="PROKAR_LIPOPROTEIN"/>
    <property type="match status" value="1"/>
</dbReference>
<comment type="caution">
    <text evidence="1">The sequence shown here is derived from an EMBL/GenBank/DDBJ whole genome shotgun (WGS) entry which is preliminary data.</text>
</comment>
<accession>A0A5J4SK51</accession>
<reference evidence="1" key="1">
    <citation type="submission" date="2019-03" db="EMBL/GenBank/DDBJ databases">
        <title>Single cell metagenomics reveals metabolic interactions within the superorganism composed of flagellate Streblomastix strix and complex community of Bacteroidetes bacteria on its surface.</title>
        <authorList>
            <person name="Treitli S.C."/>
            <person name="Kolisko M."/>
            <person name="Husnik F."/>
            <person name="Keeling P."/>
            <person name="Hampl V."/>
        </authorList>
    </citation>
    <scope>NUCLEOTIDE SEQUENCE</scope>
    <source>
        <strain evidence="1">STM</strain>
    </source>
</reference>
<gene>
    <name evidence="1" type="ORF">EZS27_006719</name>
</gene>
<proteinExistence type="predicted"/>
<dbReference type="InterPro" id="IPR045921">
    <property type="entry name" value="DUF6340"/>
</dbReference>
<dbReference type="Pfam" id="PF19867">
    <property type="entry name" value="DUF6340"/>
    <property type="match status" value="1"/>
</dbReference>
<organism evidence="1">
    <name type="scientific">termite gut metagenome</name>
    <dbReference type="NCBI Taxonomy" id="433724"/>
    <lineage>
        <taxon>unclassified sequences</taxon>
        <taxon>metagenomes</taxon>
        <taxon>organismal metagenomes</taxon>
    </lineage>
</organism>
<name>A0A5J4SK51_9ZZZZ</name>